<reference evidence="4" key="2">
    <citation type="submission" date="2021-08" db="EMBL/GenBank/DDBJ databases">
        <authorList>
            <person name="Dalcin Martins P."/>
        </authorList>
    </citation>
    <scope>NUCLEOTIDE SEQUENCE</scope>
    <source>
        <strain evidence="4">MAG_39</strain>
    </source>
</reference>
<organism evidence="4 5">
    <name type="scientific">Candidatus Nitrobium versatile</name>
    <dbReference type="NCBI Taxonomy" id="2884831"/>
    <lineage>
        <taxon>Bacteria</taxon>
        <taxon>Pseudomonadati</taxon>
        <taxon>Nitrospirota</taxon>
        <taxon>Nitrospiria</taxon>
        <taxon>Nitrospirales</taxon>
        <taxon>Nitrospiraceae</taxon>
        <taxon>Candidatus Nitrobium</taxon>
    </lineage>
</organism>
<dbReference type="AlphaFoldDB" id="A0A953M108"/>
<dbReference type="InterPro" id="IPR029063">
    <property type="entry name" value="SAM-dependent_MTases_sf"/>
</dbReference>
<evidence type="ECO:0000313" key="4">
    <source>
        <dbReference type="EMBL" id="MBZ0155162.1"/>
    </source>
</evidence>
<dbReference type="SUPFAM" id="SSF53335">
    <property type="entry name" value="S-adenosyl-L-methionine-dependent methyltransferases"/>
    <property type="match status" value="1"/>
</dbReference>
<dbReference type="Gene3D" id="2.20.25.110">
    <property type="entry name" value="S-adenosyl-L-methionine-dependent methyltransferases"/>
    <property type="match status" value="1"/>
</dbReference>
<dbReference type="PANTHER" id="PTHR43861:SF1">
    <property type="entry name" value="TRANS-ACONITATE 2-METHYLTRANSFERASE"/>
    <property type="match status" value="1"/>
</dbReference>
<sequence length="246" mass="28306">MDTAGKSDAYNPFAWFYENYFDFHDQALFILDTLLLHKLPRGSRILDLGCGTGRLAETLALRGYEVVGIDGSAEMLFYAKKRMPEGEFILADARNFSVALPFNAVVSTFDCMNHMMSREELSRVSKNVFDSLEEDGFFLFDLNMKEAFETQWHKSASIVRDDHVCIINGGYDIRARIGVTRLTLFLLEEGWKRSDVTLYQRCYSPEEVLSVLRRSGFREVFHYDTRHDLKMPGHLAIGRAVFLAKR</sequence>
<dbReference type="EMBL" id="JAIOIV010000024">
    <property type="protein sequence ID" value="MBZ0155162.1"/>
    <property type="molecule type" value="Genomic_DNA"/>
</dbReference>
<keyword evidence="2" id="KW-0808">Transferase</keyword>
<dbReference type="Pfam" id="PF13649">
    <property type="entry name" value="Methyltransf_25"/>
    <property type="match status" value="1"/>
</dbReference>
<dbReference type="GO" id="GO:0008168">
    <property type="term" value="F:methyltransferase activity"/>
    <property type="evidence" value="ECO:0007669"/>
    <property type="project" value="UniProtKB-KW"/>
</dbReference>
<evidence type="ECO:0000256" key="1">
    <source>
        <dbReference type="ARBA" id="ARBA00022603"/>
    </source>
</evidence>
<reference evidence="4" key="1">
    <citation type="journal article" date="2021" name="bioRxiv">
        <title>Unraveling nitrogen, sulfur and carbon metabolic pathways and microbial community transcriptional responses to substrate deprivation and toxicity stresses in a bioreactor mimicking anoxic brackish coastal sediment conditions.</title>
        <authorList>
            <person name="Martins P.D."/>
            <person name="Echeveste M.J."/>
            <person name="Arshad A."/>
            <person name="Kurth J."/>
            <person name="Ouboter H."/>
            <person name="Jetten M.S.M."/>
            <person name="Welte C.U."/>
        </authorList>
    </citation>
    <scope>NUCLEOTIDE SEQUENCE</scope>
    <source>
        <strain evidence="4">MAG_39</strain>
    </source>
</reference>
<protein>
    <submittedName>
        <fullName evidence="4">Class I SAM-dependent methyltransferase</fullName>
    </submittedName>
</protein>
<dbReference type="GO" id="GO:0032259">
    <property type="term" value="P:methylation"/>
    <property type="evidence" value="ECO:0007669"/>
    <property type="project" value="UniProtKB-KW"/>
</dbReference>
<dbReference type="Gene3D" id="3.40.50.150">
    <property type="entry name" value="Vaccinia Virus protein VP39"/>
    <property type="match status" value="1"/>
</dbReference>
<evidence type="ECO:0000313" key="5">
    <source>
        <dbReference type="Proteomes" id="UP000705867"/>
    </source>
</evidence>
<gene>
    <name evidence="4" type="ORF">K8I29_02980</name>
</gene>
<accession>A0A953M108</accession>
<dbReference type="Proteomes" id="UP000705867">
    <property type="component" value="Unassembled WGS sequence"/>
</dbReference>
<name>A0A953M108_9BACT</name>
<dbReference type="PANTHER" id="PTHR43861">
    <property type="entry name" value="TRANS-ACONITATE 2-METHYLTRANSFERASE-RELATED"/>
    <property type="match status" value="1"/>
</dbReference>
<feature type="domain" description="Methyltransferase" evidence="3">
    <location>
        <begin position="45"/>
        <end position="136"/>
    </location>
</feature>
<dbReference type="CDD" id="cd02440">
    <property type="entry name" value="AdoMet_MTases"/>
    <property type="match status" value="1"/>
</dbReference>
<proteinExistence type="predicted"/>
<keyword evidence="1 4" id="KW-0489">Methyltransferase</keyword>
<evidence type="ECO:0000256" key="2">
    <source>
        <dbReference type="ARBA" id="ARBA00022679"/>
    </source>
</evidence>
<dbReference type="InterPro" id="IPR041698">
    <property type="entry name" value="Methyltransf_25"/>
</dbReference>
<comment type="caution">
    <text evidence="4">The sequence shown here is derived from an EMBL/GenBank/DDBJ whole genome shotgun (WGS) entry which is preliminary data.</text>
</comment>
<evidence type="ECO:0000259" key="3">
    <source>
        <dbReference type="Pfam" id="PF13649"/>
    </source>
</evidence>